<evidence type="ECO:0000313" key="11">
    <source>
        <dbReference type="Proteomes" id="UP000178485"/>
    </source>
</evidence>
<keyword evidence="11" id="KW-1185">Reference proteome</keyword>
<comment type="subcellular location">
    <subcellularLocation>
        <location evidence="9">Cell membrane</location>
        <topology evidence="9">Single-pass membrane protein</topology>
    </subcellularLocation>
    <subcellularLocation>
        <location evidence="1">Membrane</location>
    </subcellularLocation>
</comment>
<keyword evidence="2 9" id="KW-0813">Transport</keyword>
<sequence>MKKIVAYIKDAYNELVYKVSWPSSKELAGSTMIVMIASVIIALIVFGMDSAFEWIVKFLYGIL</sequence>
<keyword evidence="5 9" id="KW-0653">Protein transport</keyword>
<reference evidence="10 11" key="1">
    <citation type="submission" date="2016-08" db="EMBL/GenBank/DDBJ databases">
        <authorList>
            <person name="Seilhamer J.J."/>
        </authorList>
    </citation>
    <scope>NUCLEOTIDE SEQUENCE [LARGE SCALE GENOMIC DNA]</scope>
    <source>
        <strain evidence="10">ING2-E5A</strain>
    </source>
</reference>
<organism evidence="10 11">
    <name type="scientific">Petrimonas mucosa</name>
    <dbReference type="NCBI Taxonomy" id="1642646"/>
    <lineage>
        <taxon>Bacteria</taxon>
        <taxon>Pseudomonadati</taxon>
        <taxon>Bacteroidota</taxon>
        <taxon>Bacteroidia</taxon>
        <taxon>Bacteroidales</taxon>
        <taxon>Dysgonomonadaceae</taxon>
        <taxon>Petrimonas</taxon>
    </lineage>
</organism>
<evidence type="ECO:0000256" key="8">
    <source>
        <dbReference type="ARBA" id="ARBA00023136"/>
    </source>
</evidence>
<protein>
    <recommendedName>
        <fullName evidence="9">Protein translocase subunit SecE</fullName>
    </recommendedName>
</protein>
<dbReference type="Proteomes" id="UP000178485">
    <property type="component" value="Chromosome i"/>
</dbReference>
<keyword evidence="7 9" id="KW-0811">Translocation</keyword>
<dbReference type="InterPro" id="IPR005807">
    <property type="entry name" value="SecE_bac"/>
</dbReference>
<dbReference type="PANTHER" id="PTHR33910:SF1">
    <property type="entry name" value="PROTEIN TRANSLOCASE SUBUNIT SECE"/>
    <property type="match status" value="1"/>
</dbReference>
<evidence type="ECO:0000256" key="5">
    <source>
        <dbReference type="ARBA" id="ARBA00022927"/>
    </source>
</evidence>
<comment type="similarity">
    <text evidence="9">Belongs to the SecE/SEC61-gamma family.</text>
</comment>
<keyword evidence="6 9" id="KW-1133">Transmembrane helix</keyword>
<dbReference type="HAMAP" id="MF_00422">
    <property type="entry name" value="SecE"/>
    <property type="match status" value="1"/>
</dbReference>
<comment type="function">
    <text evidence="9">Essential subunit of the Sec protein translocation channel SecYEG. Clamps together the 2 halves of SecY. May contact the channel plug during translocation.</text>
</comment>
<dbReference type="AlphaFoldDB" id="A0A1G4G9N2"/>
<dbReference type="EMBL" id="LT608328">
    <property type="protein sequence ID" value="SCM59232.1"/>
    <property type="molecule type" value="Genomic_DNA"/>
</dbReference>
<dbReference type="GO" id="GO:0008320">
    <property type="term" value="F:protein transmembrane transporter activity"/>
    <property type="evidence" value="ECO:0007669"/>
    <property type="project" value="UniProtKB-UniRule"/>
</dbReference>
<evidence type="ECO:0000313" key="10">
    <source>
        <dbReference type="EMBL" id="SCM59232.1"/>
    </source>
</evidence>
<dbReference type="InterPro" id="IPR001901">
    <property type="entry name" value="Translocase_SecE/Sec61-g"/>
</dbReference>
<accession>A0A1G4G9N2</accession>
<dbReference type="RefSeq" id="WP_071137552.1">
    <property type="nucleotide sequence ID" value="NZ_DUQN01000007.1"/>
</dbReference>
<name>A0A1G4G9N2_9BACT</name>
<dbReference type="GO" id="GO:0043952">
    <property type="term" value="P:protein transport by the Sec complex"/>
    <property type="evidence" value="ECO:0007669"/>
    <property type="project" value="UniProtKB-UniRule"/>
</dbReference>
<dbReference type="GO" id="GO:0065002">
    <property type="term" value="P:intracellular protein transmembrane transport"/>
    <property type="evidence" value="ECO:0007669"/>
    <property type="project" value="UniProtKB-UniRule"/>
</dbReference>
<dbReference type="NCBIfam" id="TIGR00964">
    <property type="entry name" value="secE_bact"/>
    <property type="match status" value="1"/>
</dbReference>
<keyword evidence="4 9" id="KW-0812">Transmembrane</keyword>
<evidence type="ECO:0000256" key="6">
    <source>
        <dbReference type="ARBA" id="ARBA00022989"/>
    </source>
</evidence>
<proteinExistence type="inferred from homology"/>
<keyword evidence="3 9" id="KW-1003">Cell membrane</keyword>
<dbReference type="GO" id="GO:0009306">
    <property type="term" value="P:protein secretion"/>
    <property type="evidence" value="ECO:0007669"/>
    <property type="project" value="UniProtKB-UniRule"/>
</dbReference>
<evidence type="ECO:0000256" key="9">
    <source>
        <dbReference type="HAMAP-Rule" id="MF_00422"/>
    </source>
</evidence>
<dbReference type="InterPro" id="IPR038379">
    <property type="entry name" value="SecE_sf"/>
</dbReference>
<comment type="subunit">
    <text evidence="9">Component of the Sec protein translocase complex. Heterotrimer consisting of SecY, SecE and SecG subunits. The heterotrimers can form oligomers, although 1 heterotrimer is thought to be able to translocate proteins. Interacts with the ribosome. Interacts with SecDF, and other proteins may be involved. Interacts with SecA.</text>
</comment>
<feature type="transmembrane region" description="Helical" evidence="9">
    <location>
        <begin position="27"/>
        <end position="48"/>
    </location>
</feature>
<dbReference type="GO" id="GO:0006605">
    <property type="term" value="P:protein targeting"/>
    <property type="evidence" value="ECO:0007669"/>
    <property type="project" value="UniProtKB-UniRule"/>
</dbReference>
<gene>
    <name evidence="9" type="primary">secE</name>
    <name evidence="10" type="ORF">ING2E5A_2435</name>
</gene>
<dbReference type="KEGG" id="pmuc:ING2E5A_2435"/>
<evidence type="ECO:0000256" key="4">
    <source>
        <dbReference type="ARBA" id="ARBA00022692"/>
    </source>
</evidence>
<evidence type="ECO:0000256" key="7">
    <source>
        <dbReference type="ARBA" id="ARBA00023010"/>
    </source>
</evidence>
<evidence type="ECO:0000256" key="2">
    <source>
        <dbReference type="ARBA" id="ARBA00022448"/>
    </source>
</evidence>
<dbReference type="Gene3D" id="1.20.5.1030">
    <property type="entry name" value="Preprotein translocase secy subunit"/>
    <property type="match status" value="1"/>
</dbReference>
<keyword evidence="8 9" id="KW-0472">Membrane</keyword>
<dbReference type="Pfam" id="PF00584">
    <property type="entry name" value="SecE"/>
    <property type="match status" value="1"/>
</dbReference>
<dbReference type="STRING" id="1642646.ING2E5A_2435"/>
<evidence type="ECO:0000256" key="3">
    <source>
        <dbReference type="ARBA" id="ARBA00022475"/>
    </source>
</evidence>
<dbReference type="GO" id="GO:0005886">
    <property type="term" value="C:plasma membrane"/>
    <property type="evidence" value="ECO:0007669"/>
    <property type="project" value="UniProtKB-SubCell"/>
</dbReference>
<evidence type="ECO:0000256" key="1">
    <source>
        <dbReference type="ARBA" id="ARBA00004370"/>
    </source>
</evidence>
<dbReference type="PANTHER" id="PTHR33910">
    <property type="entry name" value="PROTEIN TRANSLOCASE SUBUNIT SECE"/>
    <property type="match status" value="1"/>
</dbReference>